<evidence type="ECO:0000259" key="2">
    <source>
        <dbReference type="Pfam" id="PF01498"/>
    </source>
</evidence>
<accession>A0A3N0YIE3</accession>
<reference evidence="3 4" key="1">
    <citation type="submission" date="2018-10" db="EMBL/GenBank/DDBJ databases">
        <title>Genome assembly for a Yunnan-Guizhou Plateau 3E fish, Anabarilius grahami (Regan), and its evolutionary and genetic applications.</title>
        <authorList>
            <person name="Jiang W."/>
        </authorList>
    </citation>
    <scope>NUCLEOTIDE SEQUENCE [LARGE SCALE GENOMIC DNA]</scope>
    <source>
        <strain evidence="3">AG-KIZ</strain>
        <tissue evidence="3">Muscle</tissue>
    </source>
</reference>
<dbReference type="EMBL" id="RJVU01042551">
    <property type="protein sequence ID" value="ROL45641.1"/>
    <property type="molecule type" value="Genomic_DNA"/>
</dbReference>
<dbReference type="GO" id="GO:1990782">
    <property type="term" value="F:protein tyrosine kinase binding"/>
    <property type="evidence" value="ECO:0007669"/>
    <property type="project" value="TreeGrafter"/>
</dbReference>
<dbReference type="Proteomes" id="UP000281406">
    <property type="component" value="Unassembled WGS sequence"/>
</dbReference>
<protein>
    <submittedName>
        <fullName evidence="3">B-cell scaffold protein with ankyrin repeats</fullName>
    </submittedName>
</protein>
<keyword evidence="4" id="KW-1185">Reference proteome</keyword>
<dbReference type="PANTHER" id="PTHR16267">
    <property type="entry name" value="BANK1/PIK3AP1 FAMILY MEMBER"/>
    <property type="match status" value="1"/>
</dbReference>
<dbReference type="OrthoDB" id="8192811at2759"/>
<dbReference type="GO" id="GO:0050869">
    <property type="term" value="P:negative regulation of B cell activation"/>
    <property type="evidence" value="ECO:0007669"/>
    <property type="project" value="TreeGrafter"/>
</dbReference>
<dbReference type="GO" id="GO:0015074">
    <property type="term" value="P:DNA integration"/>
    <property type="evidence" value="ECO:0007669"/>
    <property type="project" value="InterPro"/>
</dbReference>
<dbReference type="Pfam" id="PF01498">
    <property type="entry name" value="HTH_Tnp_Tc3_2"/>
    <property type="match status" value="1"/>
</dbReference>
<dbReference type="GO" id="GO:0003677">
    <property type="term" value="F:DNA binding"/>
    <property type="evidence" value="ECO:0007669"/>
    <property type="project" value="InterPro"/>
</dbReference>
<dbReference type="InterPro" id="IPR036388">
    <property type="entry name" value="WH-like_DNA-bd_sf"/>
</dbReference>
<sequence length="650" mass="72948">MGKKGDLSNFERGMVVGARRAGLSISQSAQLLGFSRTTISRVYKEWCEKGKTSSMRQSCGRKCLVDARGQRRMGRLIQADRRATLTEITTRYNRGMQQSICEATTRTTLRRMGYNSRRPHRVPLISTTNRKKRLQFARAHQNWTVEDWKNVAWSDESRFLLRHSDGRVRIWRKQNENMDPSCLVTTVQADNLQVAYPNEEHQNSEDENVYTPLGKDEEEYDTILTSSSSGAIVNRPPAPTPRPDSLPTPDDKTPFIAQARQRTSISSTYDTFVPSQPPGLDELIKLQEEVKMGTLSIDDALDQFNDWQRFQKGTDSVQQEKIQQLRESIVSNREDDESVYDKISIIHHTPTASANECRRSSQQLDTEFYSKPLKGQNTKNKAIAHPIVPVDLSVPYGSLIVSKDTNKRLGESNYRIYVTLHLTLLNKSQGCCQGTSGWHRRSRDYHSSYSIPQRAKQHLVQGQRYTGHCGPCRPLACLIKGQKRPLECGCTLGSVAESPCAGALGRLAALFPNAWPLCSSAQARPSCPRPQGCSNSAAEKESEKSEKYSHVAVFKSNPPPSFQRCYRNSQSETVVPMRLAWVSVAQVECIWNNGPSGCASGAHFNHTVSTVLADGDIEWAAGKPPDLIYGGQKWTIEGRMLQICSHADFF</sequence>
<feature type="region of interest" description="Disordered" evidence="1">
    <location>
        <begin position="226"/>
        <end position="251"/>
    </location>
</feature>
<dbReference type="InterPro" id="IPR002492">
    <property type="entry name" value="Transposase_Tc1-like"/>
</dbReference>
<dbReference type="GO" id="GO:0042113">
    <property type="term" value="P:B cell activation"/>
    <property type="evidence" value="ECO:0007669"/>
    <property type="project" value="TreeGrafter"/>
</dbReference>
<evidence type="ECO:0000313" key="3">
    <source>
        <dbReference type="EMBL" id="ROL45641.1"/>
    </source>
</evidence>
<dbReference type="Gene3D" id="1.10.10.10">
    <property type="entry name" value="Winged helix-like DNA-binding domain superfamily/Winged helix DNA-binding domain"/>
    <property type="match status" value="1"/>
</dbReference>
<gene>
    <name evidence="3" type="ORF">DPX16_17757</name>
</gene>
<dbReference type="AlphaFoldDB" id="A0A3N0YIE3"/>
<proteinExistence type="predicted"/>
<dbReference type="PANTHER" id="PTHR16267:SF13">
    <property type="entry name" value="B-CELL SCAFFOLD PROTEIN WITH ANKYRIN REPEATS"/>
    <property type="match status" value="1"/>
</dbReference>
<comment type="caution">
    <text evidence="3">The sequence shown here is derived from an EMBL/GenBank/DDBJ whole genome shotgun (WGS) entry which is preliminary data.</text>
</comment>
<evidence type="ECO:0000256" key="1">
    <source>
        <dbReference type="SAM" id="MobiDB-lite"/>
    </source>
</evidence>
<dbReference type="Gene3D" id="3.30.420.10">
    <property type="entry name" value="Ribonuclease H-like superfamily/Ribonuclease H"/>
    <property type="match status" value="1"/>
</dbReference>
<dbReference type="InterPro" id="IPR009057">
    <property type="entry name" value="Homeodomain-like_sf"/>
</dbReference>
<dbReference type="InterPro" id="IPR036397">
    <property type="entry name" value="RNaseH_sf"/>
</dbReference>
<organism evidence="3 4">
    <name type="scientific">Anabarilius grahami</name>
    <name type="common">Kanglang fish</name>
    <name type="synonym">Barilius grahami</name>
    <dbReference type="NCBI Taxonomy" id="495550"/>
    <lineage>
        <taxon>Eukaryota</taxon>
        <taxon>Metazoa</taxon>
        <taxon>Chordata</taxon>
        <taxon>Craniata</taxon>
        <taxon>Vertebrata</taxon>
        <taxon>Euteleostomi</taxon>
        <taxon>Actinopterygii</taxon>
        <taxon>Neopterygii</taxon>
        <taxon>Teleostei</taxon>
        <taxon>Ostariophysi</taxon>
        <taxon>Cypriniformes</taxon>
        <taxon>Xenocyprididae</taxon>
        <taxon>Xenocypridinae</taxon>
        <taxon>Xenocypridinae incertae sedis</taxon>
        <taxon>Anabarilius</taxon>
    </lineage>
</organism>
<evidence type="ECO:0000313" key="4">
    <source>
        <dbReference type="Proteomes" id="UP000281406"/>
    </source>
</evidence>
<feature type="compositionally biased region" description="Pro residues" evidence="1">
    <location>
        <begin position="236"/>
        <end position="246"/>
    </location>
</feature>
<dbReference type="InterPro" id="IPR052446">
    <property type="entry name" value="B-cell_PI3K-Signaling_Adptrs"/>
</dbReference>
<dbReference type="SUPFAM" id="SSF46689">
    <property type="entry name" value="Homeodomain-like"/>
    <property type="match status" value="1"/>
</dbReference>
<dbReference type="GO" id="GO:0005102">
    <property type="term" value="F:signaling receptor binding"/>
    <property type="evidence" value="ECO:0007669"/>
    <property type="project" value="TreeGrafter"/>
</dbReference>
<feature type="domain" description="Transposase Tc1-like" evidence="2">
    <location>
        <begin position="71"/>
        <end position="142"/>
    </location>
</feature>
<name>A0A3N0YIE3_ANAGA</name>
<dbReference type="GO" id="GO:0051898">
    <property type="term" value="P:negative regulation of phosphatidylinositol 3-kinase/protein kinase B signal transduction"/>
    <property type="evidence" value="ECO:0007669"/>
    <property type="project" value="TreeGrafter"/>
</dbReference>
<dbReference type="GO" id="GO:0006313">
    <property type="term" value="P:DNA transposition"/>
    <property type="evidence" value="ECO:0007669"/>
    <property type="project" value="InterPro"/>
</dbReference>